<keyword evidence="2" id="KW-0802">TPR repeat</keyword>
<organism evidence="3 4">
    <name type="scientific">Dunaliella salina</name>
    <name type="common">Green alga</name>
    <name type="synonym">Protococcus salinus</name>
    <dbReference type="NCBI Taxonomy" id="3046"/>
    <lineage>
        <taxon>Eukaryota</taxon>
        <taxon>Viridiplantae</taxon>
        <taxon>Chlorophyta</taxon>
        <taxon>core chlorophytes</taxon>
        <taxon>Chlorophyceae</taxon>
        <taxon>CS clade</taxon>
        <taxon>Chlamydomonadales</taxon>
        <taxon>Dunaliellaceae</taxon>
        <taxon>Dunaliella</taxon>
    </lineage>
</organism>
<evidence type="ECO:0000256" key="1">
    <source>
        <dbReference type="ARBA" id="ARBA00022737"/>
    </source>
</evidence>
<dbReference type="EMBL" id="MU071518">
    <property type="protein sequence ID" value="KAF5826005.1"/>
    <property type="molecule type" value="Genomic_DNA"/>
</dbReference>
<dbReference type="Proteomes" id="UP000815325">
    <property type="component" value="Unassembled WGS sequence"/>
</dbReference>
<keyword evidence="1" id="KW-0677">Repeat</keyword>
<protein>
    <submittedName>
        <fullName evidence="3">Uncharacterized protein</fullName>
    </submittedName>
</protein>
<reference evidence="3" key="1">
    <citation type="submission" date="2017-08" db="EMBL/GenBank/DDBJ databases">
        <authorList>
            <person name="Polle J.E."/>
            <person name="Barry K."/>
            <person name="Cushman J."/>
            <person name="Schmutz J."/>
            <person name="Tran D."/>
            <person name="Hathwaick L.T."/>
            <person name="Yim W.C."/>
            <person name="Jenkins J."/>
            <person name="Mckie-Krisberg Z.M."/>
            <person name="Prochnik S."/>
            <person name="Lindquist E."/>
            <person name="Dockter R.B."/>
            <person name="Adam C."/>
            <person name="Molina H."/>
            <person name="Bunkerborg J."/>
            <person name="Jin E."/>
            <person name="Buchheim M."/>
            <person name="Magnuson J."/>
        </authorList>
    </citation>
    <scope>NUCLEOTIDE SEQUENCE</scope>
    <source>
        <strain evidence="3">CCAP 19/18</strain>
    </source>
</reference>
<dbReference type="SUPFAM" id="SSF48452">
    <property type="entry name" value="TPR-like"/>
    <property type="match status" value="1"/>
</dbReference>
<evidence type="ECO:0000256" key="2">
    <source>
        <dbReference type="ARBA" id="ARBA00022803"/>
    </source>
</evidence>
<comment type="caution">
    <text evidence="3">The sequence shown here is derived from an EMBL/GenBank/DDBJ whole genome shotgun (WGS) entry which is preliminary data.</text>
</comment>
<evidence type="ECO:0000313" key="3">
    <source>
        <dbReference type="EMBL" id="KAF5826005.1"/>
    </source>
</evidence>
<dbReference type="InterPro" id="IPR050498">
    <property type="entry name" value="Ycf3"/>
</dbReference>
<proteinExistence type="predicted"/>
<keyword evidence="4" id="KW-1185">Reference proteome</keyword>
<dbReference type="Gene3D" id="1.25.40.10">
    <property type="entry name" value="Tetratricopeptide repeat domain"/>
    <property type="match status" value="2"/>
</dbReference>
<gene>
    <name evidence="3" type="ORF">DUNSADRAFT_5427</name>
</gene>
<dbReference type="PANTHER" id="PTHR44858">
    <property type="entry name" value="TETRATRICOPEPTIDE REPEAT PROTEIN 6"/>
    <property type="match status" value="1"/>
</dbReference>
<sequence length="227" mass="24984">MRAQVLCDGKNFDVAIQDFNAALRLIPESDEIGRARLLAGRALAEEGLGLWENAKTDYTVALDLASRGGSSPDPYVINSRGNCYNSLGMWKEAREDYLVSSQLFQQAKGYKGPNGSSTARLDGAIFSASNAALMLAQMGDLQGAMKEMQRIARRAPGSVDMRAALASLYWADGRAALAEEEWEFACTKINTGCAKYTDPDWLQRIRRWPPVMVSKMQDFVQIRTSAS</sequence>
<accession>A0ABQ7FUB1</accession>
<dbReference type="PANTHER" id="PTHR44858:SF20">
    <property type="entry name" value="SHSP DOMAIN-CONTAINING PROTEIN"/>
    <property type="match status" value="1"/>
</dbReference>
<evidence type="ECO:0000313" key="4">
    <source>
        <dbReference type="Proteomes" id="UP000815325"/>
    </source>
</evidence>
<dbReference type="InterPro" id="IPR011990">
    <property type="entry name" value="TPR-like_helical_dom_sf"/>
</dbReference>
<name>A0ABQ7FUB1_DUNSA</name>